<dbReference type="HOGENOM" id="CLU_1406110_0_0_11"/>
<dbReference type="OrthoDB" id="3298859at2"/>
<evidence type="ECO:0000313" key="1">
    <source>
        <dbReference type="EMBL" id="BAL90726.1"/>
    </source>
</evidence>
<dbReference type="EMBL" id="AP012319">
    <property type="protein sequence ID" value="BAL90726.1"/>
    <property type="molecule type" value="Genomic_DNA"/>
</dbReference>
<protein>
    <submittedName>
        <fullName evidence="1">Uncharacterized protein</fullName>
    </submittedName>
</protein>
<reference evidence="1 2" key="1">
    <citation type="submission" date="2012-02" db="EMBL/GenBank/DDBJ databases">
        <title>Complete genome sequence of Actinoplanes missouriensis 431 (= NBRC 102363).</title>
        <authorList>
            <person name="Ohnishi Y."/>
            <person name="Ishikawa J."/>
            <person name="Sekine M."/>
            <person name="Hosoyama A."/>
            <person name="Harada T."/>
            <person name="Narita H."/>
            <person name="Hata T."/>
            <person name="Konno Y."/>
            <person name="Tutikane K."/>
            <person name="Fujita N."/>
            <person name="Horinouchi S."/>
            <person name="Hayakawa M."/>
        </authorList>
    </citation>
    <scope>NUCLEOTIDE SEQUENCE [LARGE SCALE GENOMIC DNA]</scope>
    <source>
        <strain evidence="2">ATCC 14538 / DSM 43046 / CBS 188.64 / JCM 3121 / NBRC 102363 / NCIMB 12654 / NRRL B-3342 / UNCC 431</strain>
    </source>
</reference>
<dbReference type="RefSeq" id="WP_014445614.1">
    <property type="nucleotide sequence ID" value="NC_017093.1"/>
</dbReference>
<dbReference type="Proteomes" id="UP000007882">
    <property type="component" value="Chromosome"/>
</dbReference>
<dbReference type="PATRIC" id="fig|512565.3.peg.5502"/>
<dbReference type="KEGG" id="ams:AMIS_55060"/>
<dbReference type="AlphaFoldDB" id="I0HCI9"/>
<accession>I0HCI9</accession>
<sequence length="193" mass="20798">MGWTLVVAAVVLAALLGGWVIAKTRPRTAGTAEIGTLPEDRGAVADETEAEAVRAAAERAVVAADEARHRAEHVERLTEEAEQRYLAAQWEARSAAGNESDRLVQRAALDAYRRGDLDVSQLNTIWEHAGASTVEPDPGRVDAARDEYDRALAATAQVRQEAHVAEVAAEALVEETRIVATERPRTGLDDLLS</sequence>
<organism evidence="1 2">
    <name type="scientific">Actinoplanes missouriensis (strain ATCC 14538 / DSM 43046 / CBS 188.64 / JCM 3121 / NBRC 102363 / NCIMB 12654 / NRRL B-3342 / UNCC 431)</name>
    <dbReference type="NCBI Taxonomy" id="512565"/>
    <lineage>
        <taxon>Bacteria</taxon>
        <taxon>Bacillati</taxon>
        <taxon>Actinomycetota</taxon>
        <taxon>Actinomycetes</taxon>
        <taxon>Micromonosporales</taxon>
        <taxon>Micromonosporaceae</taxon>
        <taxon>Actinoplanes</taxon>
    </lineage>
</organism>
<proteinExistence type="predicted"/>
<name>I0HCI9_ACTM4</name>
<gene>
    <name evidence="1" type="ordered locus">AMIS_55060</name>
</gene>
<evidence type="ECO:0000313" key="2">
    <source>
        <dbReference type="Proteomes" id="UP000007882"/>
    </source>
</evidence>
<keyword evidence="2" id="KW-1185">Reference proteome</keyword>